<evidence type="ECO:0000256" key="1">
    <source>
        <dbReference type="SAM" id="Phobius"/>
    </source>
</evidence>
<evidence type="ECO:0000313" key="2">
    <source>
        <dbReference type="EMBL" id="KAK9999861.1"/>
    </source>
</evidence>
<sequence length="54" mass="6306">MEEDLKNKRRNFLLYGPWKSSFVAAMVNFLSYNVYDIDVSKVSKDSDLKILIGF</sequence>
<keyword evidence="1" id="KW-0472">Membrane</keyword>
<gene>
    <name evidence="2" type="ORF">SO802_019464</name>
</gene>
<reference evidence="2 3" key="1">
    <citation type="submission" date="2024-01" db="EMBL/GenBank/DDBJ databases">
        <title>A telomere-to-telomere, gap-free genome of sweet tea (Lithocarpus litseifolius).</title>
        <authorList>
            <person name="Zhou J."/>
        </authorList>
    </citation>
    <scope>NUCLEOTIDE SEQUENCE [LARGE SCALE GENOMIC DNA]</scope>
    <source>
        <strain evidence="2">Zhou-2022a</strain>
        <tissue evidence="2">Leaf</tissue>
    </source>
</reference>
<feature type="transmembrane region" description="Helical" evidence="1">
    <location>
        <begin position="12"/>
        <end position="35"/>
    </location>
</feature>
<keyword evidence="1" id="KW-0812">Transmembrane</keyword>
<organism evidence="2 3">
    <name type="scientific">Lithocarpus litseifolius</name>
    <dbReference type="NCBI Taxonomy" id="425828"/>
    <lineage>
        <taxon>Eukaryota</taxon>
        <taxon>Viridiplantae</taxon>
        <taxon>Streptophyta</taxon>
        <taxon>Embryophyta</taxon>
        <taxon>Tracheophyta</taxon>
        <taxon>Spermatophyta</taxon>
        <taxon>Magnoliopsida</taxon>
        <taxon>eudicotyledons</taxon>
        <taxon>Gunneridae</taxon>
        <taxon>Pentapetalae</taxon>
        <taxon>rosids</taxon>
        <taxon>fabids</taxon>
        <taxon>Fagales</taxon>
        <taxon>Fagaceae</taxon>
        <taxon>Lithocarpus</taxon>
    </lineage>
</organism>
<keyword evidence="1" id="KW-1133">Transmembrane helix</keyword>
<comment type="caution">
    <text evidence="2">The sequence shown here is derived from an EMBL/GenBank/DDBJ whole genome shotgun (WGS) entry which is preliminary data.</text>
</comment>
<dbReference type="AlphaFoldDB" id="A0AAW2CP74"/>
<name>A0AAW2CP74_9ROSI</name>
<dbReference type="EMBL" id="JAZDWU010000006">
    <property type="protein sequence ID" value="KAK9999861.1"/>
    <property type="molecule type" value="Genomic_DNA"/>
</dbReference>
<accession>A0AAW2CP74</accession>
<evidence type="ECO:0000313" key="3">
    <source>
        <dbReference type="Proteomes" id="UP001459277"/>
    </source>
</evidence>
<dbReference type="Proteomes" id="UP001459277">
    <property type="component" value="Unassembled WGS sequence"/>
</dbReference>
<protein>
    <submittedName>
        <fullName evidence="2">Uncharacterized protein</fullName>
    </submittedName>
</protein>
<proteinExistence type="predicted"/>
<keyword evidence="3" id="KW-1185">Reference proteome</keyword>